<organism evidence="1">
    <name type="scientific">Anguilla anguilla</name>
    <name type="common">European freshwater eel</name>
    <name type="synonym">Muraena anguilla</name>
    <dbReference type="NCBI Taxonomy" id="7936"/>
    <lineage>
        <taxon>Eukaryota</taxon>
        <taxon>Metazoa</taxon>
        <taxon>Chordata</taxon>
        <taxon>Craniata</taxon>
        <taxon>Vertebrata</taxon>
        <taxon>Euteleostomi</taxon>
        <taxon>Actinopterygii</taxon>
        <taxon>Neopterygii</taxon>
        <taxon>Teleostei</taxon>
        <taxon>Anguilliformes</taxon>
        <taxon>Anguillidae</taxon>
        <taxon>Anguilla</taxon>
    </lineage>
</organism>
<proteinExistence type="predicted"/>
<name>A0A0E9XXR5_ANGAN</name>
<dbReference type="EMBL" id="GBXM01001065">
    <property type="protein sequence ID" value="JAI07513.1"/>
    <property type="molecule type" value="Transcribed_RNA"/>
</dbReference>
<protein>
    <submittedName>
        <fullName evidence="1">Uncharacterized protein</fullName>
    </submittedName>
</protein>
<evidence type="ECO:0000313" key="1">
    <source>
        <dbReference type="EMBL" id="JAI07513.1"/>
    </source>
</evidence>
<sequence length="94" mass="10141">MASNTGGFCPSAKVTIEMMLDAISLPKIERTASKMYFCVCVSRAKADCTTKHTASMLAMPSCRVKNCLIFSVISLSCLMPLVSPNPGVSMMVRE</sequence>
<accession>A0A0E9XXR5</accession>
<reference evidence="1" key="2">
    <citation type="journal article" date="2015" name="Fish Shellfish Immunol.">
        <title>Early steps in the European eel (Anguilla anguilla)-Vibrio vulnificus interaction in the gills: Role of the RtxA13 toxin.</title>
        <authorList>
            <person name="Callol A."/>
            <person name="Pajuelo D."/>
            <person name="Ebbesson L."/>
            <person name="Teles M."/>
            <person name="MacKenzie S."/>
            <person name="Amaro C."/>
        </authorList>
    </citation>
    <scope>NUCLEOTIDE SEQUENCE</scope>
</reference>
<reference evidence="1" key="1">
    <citation type="submission" date="2014-11" db="EMBL/GenBank/DDBJ databases">
        <authorList>
            <person name="Amaro Gonzalez C."/>
        </authorList>
    </citation>
    <scope>NUCLEOTIDE SEQUENCE</scope>
</reference>
<dbReference type="AlphaFoldDB" id="A0A0E9XXR5"/>